<evidence type="ECO:0000256" key="5">
    <source>
        <dbReference type="ARBA" id="ARBA00022723"/>
    </source>
</evidence>
<dbReference type="EC" id="3.6.1.22" evidence="4"/>
<evidence type="ECO:0000256" key="1">
    <source>
        <dbReference type="ARBA" id="ARBA00001946"/>
    </source>
</evidence>
<evidence type="ECO:0000259" key="10">
    <source>
        <dbReference type="PROSITE" id="PS51462"/>
    </source>
</evidence>
<dbReference type="InterPro" id="IPR049734">
    <property type="entry name" value="NudC-like_C"/>
</dbReference>
<sequence>MFQDIAPKVFDNHYNRKTAPSKDDYVVIYHDRKAVLYKGKQLPRYKEVTAQWHFDLEQYTYLFSIDQSRFYLIEDPVVETTDYRYEDVGTFRHLDPEWLGYAGATACHLASWYAANRFCGRCGHQMGRETEERALKCPNCHREIFPTIAPAIIVGVTNGDRLLLTRNLNGYRRRTLISGYVEVGESMEATVQREVAEEVGLAVHNIRYYASQPWAFSGSVLMGFFADLNEELAIQLERDELANAAWYDRKDLPKDDTTLSLTWRMIEAFRHAEV</sequence>
<keyword evidence="12" id="KW-1185">Reference proteome</keyword>
<evidence type="ECO:0000256" key="8">
    <source>
        <dbReference type="ARBA" id="ARBA00023027"/>
    </source>
</evidence>
<dbReference type="InterPro" id="IPR020084">
    <property type="entry name" value="NUDIX_hydrolase_CS"/>
</dbReference>
<dbReference type="PROSITE" id="PS51462">
    <property type="entry name" value="NUDIX"/>
    <property type="match status" value="1"/>
</dbReference>
<accession>A0A0R2EZZ2</accession>
<dbReference type="InterPro" id="IPR050241">
    <property type="entry name" value="NAD-cap_RNA_hydrolase_NudC"/>
</dbReference>
<dbReference type="AlphaFoldDB" id="A0A0R2EZZ2"/>
<dbReference type="Gene3D" id="3.90.79.10">
    <property type="entry name" value="Nucleoside Triphosphate Pyrophosphohydrolase"/>
    <property type="match status" value="1"/>
</dbReference>
<keyword evidence="7" id="KW-0460">Magnesium</keyword>
<keyword evidence="8" id="KW-0520">NAD</keyword>
<dbReference type="GO" id="GO:0005829">
    <property type="term" value="C:cytosol"/>
    <property type="evidence" value="ECO:0007669"/>
    <property type="project" value="TreeGrafter"/>
</dbReference>
<evidence type="ECO:0000256" key="2">
    <source>
        <dbReference type="ARBA" id="ARBA00001947"/>
    </source>
</evidence>
<evidence type="ECO:0000313" key="12">
    <source>
        <dbReference type="Proteomes" id="UP000051442"/>
    </source>
</evidence>
<evidence type="ECO:0000256" key="9">
    <source>
        <dbReference type="ARBA" id="ARBA00023679"/>
    </source>
</evidence>
<evidence type="ECO:0000256" key="7">
    <source>
        <dbReference type="ARBA" id="ARBA00022842"/>
    </source>
</evidence>
<dbReference type="GO" id="GO:0006742">
    <property type="term" value="P:NADP+ catabolic process"/>
    <property type="evidence" value="ECO:0007669"/>
    <property type="project" value="TreeGrafter"/>
</dbReference>
<dbReference type="Pfam" id="PF00293">
    <property type="entry name" value="NUDIX"/>
    <property type="match status" value="1"/>
</dbReference>
<comment type="caution">
    <text evidence="11">The sequence shown here is derived from an EMBL/GenBank/DDBJ whole genome shotgun (WGS) entry which is preliminary data.</text>
</comment>
<evidence type="ECO:0000256" key="4">
    <source>
        <dbReference type="ARBA" id="ARBA00012381"/>
    </source>
</evidence>
<dbReference type="GO" id="GO:0019677">
    <property type="term" value="P:NAD+ catabolic process"/>
    <property type="evidence" value="ECO:0007669"/>
    <property type="project" value="TreeGrafter"/>
</dbReference>
<dbReference type="InterPro" id="IPR000086">
    <property type="entry name" value="NUDIX_hydrolase_dom"/>
</dbReference>
<feature type="domain" description="Nudix hydrolase" evidence="10">
    <location>
        <begin position="146"/>
        <end position="271"/>
    </location>
</feature>
<name>A0A0R2EZZ2_9LACO</name>
<comment type="similarity">
    <text evidence="3">Belongs to the Nudix hydrolase family. NudC subfamily.</text>
</comment>
<dbReference type="Gene3D" id="3.90.79.20">
    <property type="match status" value="1"/>
</dbReference>
<dbReference type="PANTHER" id="PTHR42904">
    <property type="entry name" value="NUDIX HYDROLASE, NUDC SUBFAMILY"/>
    <property type="match status" value="1"/>
</dbReference>
<dbReference type="PROSITE" id="PS00893">
    <property type="entry name" value="NUDIX_BOX"/>
    <property type="match status" value="1"/>
</dbReference>
<dbReference type="RefSeq" id="WP_054733303.1">
    <property type="nucleotide sequence ID" value="NZ_AYZM01000125.1"/>
</dbReference>
<keyword evidence="6" id="KW-0378">Hydrolase</keyword>
<dbReference type="Proteomes" id="UP000051442">
    <property type="component" value="Unassembled WGS sequence"/>
</dbReference>
<dbReference type="Pfam" id="PF09297">
    <property type="entry name" value="Zn_ribbon_NUD"/>
    <property type="match status" value="1"/>
</dbReference>
<evidence type="ECO:0000256" key="3">
    <source>
        <dbReference type="ARBA" id="ARBA00009595"/>
    </source>
</evidence>
<dbReference type="InterPro" id="IPR015797">
    <property type="entry name" value="NUDIX_hydrolase-like_dom_sf"/>
</dbReference>
<protein>
    <recommendedName>
        <fullName evidence="4">NAD(+) diphosphatase</fullName>
        <ecNumber evidence="4">3.6.1.22</ecNumber>
    </recommendedName>
</protein>
<dbReference type="SUPFAM" id="SSF55811">
    <property type="entry name" value="Nudix"/>
    <property type="match status" value="1"/>
</dbReference>
<dbReference type="PATRIC" id="fig|1423804.4.peg.1434"/>
<dbReference type="CDD" id="cd03429">
    <property type="entry name" value="NUDIX_NADH_pyrophosphatase_Nudt13"/>
    <property type="match status" value="1"/>
</dbReference>
<evidence type="ECO:0000256" key="6">
    <source>
        <dbReference type="ARBA" id="ARBA00022801"/>
    </source>
</evidence>
<keyword evidence="5" id="KW-0479">Metal-binding</keyword>
<comment type="catalytic activity">
    <reaction evidence="9">
        <text>a 5'-end NAD(+)-phospho-ribonucleoside in mRNA + H2O = a 5'-end phospho-adenosine-phospho-ribonucleoside in mRNA + beta-nicotinamide D-ribonucleotide + 2 H(+)</text>
        <dbReference type="Rhea" id="RHEA:60876"/>
        <dbReference type="Rhea" id="RHEA-COMP:15698"/>
        <dbReference type="Rhea" id="RHEA-COMP:15719"/>
        <dbReference type="ChEBI" id="CHEBI:14649"/>
        <dbReference type="ChEBI" id="CHEBI:15377"/>
        <dbReference type="ChEBI" id="CHEBI:15378"/>
        <dbReference type="ChEBI" id="CHEBI:144029"/>
        <dbReference type="ChEBI" id="CHEBI:144051"/>
    </reaction>
    <physiologicalReaction direction="left-to-right" evidence="9">
        <dbReference type="Rhea" id="RHEA:60877"/>
    </physiologicalReaction>
</comment>
<evidence type="ECO:0000313" key="11">
    <source>
        <dbReference type="EMBL" id="KRN21206.1"/>
    </source>
</evidence>
<gene>
    <name evidence="11" type="ORF">FD14_GL001334</name>
</gene>
<reference evidence="11 12" key="1">
    <citation type="journal article" date="2015" name="Genome Announc.">
        <title>Expanding the biotechnology potential of lactobacilli through comparative genomics of 213 strains and associated genera.</title>
        <authorList>
            <person name="Sun Z."/>
            <person name="Harris H.M."/>
            <person name="McCann A."/>
            <person name="Guo C."/>
            <person name="Argimon S."/>
            <person name="Zhang W."/>
            <person name="Yang X."/>
            <person name="Jeffery I.B."/>
            <person name="Cooney J.C."/>
            <person name="Kagawa T.F."/>
            <person name="Liu W."/>
            <person name="Song Y."/>
            <person name="Salvetti E."/>
            <person name="Wrobel A."/>
            <person name="Rasinkangas P."/>
            <person name="Parkhill J."/>
            <person name="Rea M.C."/>
            <person name="O'Sullivan O."/>
            <person name="Ritari J."/>
            <person name="Douillard F.P."/>
            <person name="Paul Ross R."/>
            <person name="Yang R."/>
            <person name="Briner A.E."/>
            <person name="Felis G.E."/>
            <person name="de Vos W.M."/>
            <person name="Barrangou R."/>
            <person name="Klaenhammer T.R."/>
            <person name="Caufield P.W."/>
            <person name="Cui Y."/>
            <person name="Zhang H."/>
            <person name="O'Toole P.W."/>
        </authorList>
    </citation>
    <scope>NUCLEOTIDE SEQUENCE [LARGE SCALE GENOMIC DNA]</scope>
    <source>
        <strain evidence="11 12">DSM 23365</strain>
    </source>
</reference>
<dbReference type="STRING" id="1423804.FD14_GL001334"/>
<dbReference type="EMBL" id="AYZM01000125">
    <property type="protein sequence ID" value="KRN21206.1"/>
    <property type="molecule type" value="Genomic_DNA"/>
</dbReference>
<dbReference type="InterPro" id="IPR015376">
    <property type="entry name" value="Znr_NADH_PPase"/>
</dbReference>
<dbReference type="NCBIfam" id="NF001299">
    <property type="entry name" value="PRK00241.1"/>
    <property type="match status" value="1"/>
</dbReference>
<dbReference type="GO" id="GO:0046872">
    <property type="term" value="F:metal ion binding"/>
    <property type="evidence" value="ECO:0007669"/>
    <property type="project" value="UniProtKB-KW"/>
</dbReference>
<dbReference type="GO" id="GO:0035529">
    <property type="term" value="F:NADH pyrophosphatase activity"/>
    <property type="evidence" value="ECO:0007669"/>
    <property type="project" value="TreeGrafter"/>
</dbReference>
<proteinExistence type="inferred from homology"/>
<comment type="cofactor">
    <cofactor evidence="2">
        <name>Zn(2+)</name>
        <dbReference type="ChEBI" id="CHEBI:29105"/>
    </cofactor>
</comment>
<dbReference type="OrthoDB" id="9787476at2"/>
<comment type="cofactor">
    <cofactor evidence="1">
        <name>Mg(2+)</name>
        <dbReference type="ChEBI" id="CHEBI:18420"/>
    </cofactor>
</comment>
<dbReference type="PANTHER" id="PTHR42904:SF6">
    <property type="entry name" value="NAD-CAPPED RNA HYDROLASE NUDT12"/>
    <property type="match status" value="1"/>
</dbReference>
<organism evidence="11 12">
    <name type="scientific">Secundilactobacillus similis DSM 23365 = JCM 2765</name>
    <dbReference type="NCBI Taxonomy" id="1423804"/>
    <lineage>
        <taxon>Bacteria</taxon>
        <taxon>Bacillati</taxon>
        <taxon>Bacillota</taxon>
        <taxon>Bacilli</taxon>
        <taxon>Lactobacillales</taxon>
        <taxon>Lactobacillaceae</taxon>
        <taxon>Secundilactobacillus</taxon>
    </lineage>
</organism>